<feature type="compositionally biased region" description="Basic and acidic residues" evidence="1">
    <location>
        <begin position="1"/>
        <end position="14"/>
    </location>
</feature>
<comment type="caution">
    <text evidence="2">The sequence shown here is derived from an EMBL/GenBank/DDBJ whole genome shotgun (WGS) entry which is preliminary data.</text>
</comment>
<reference evidence="2 3" key="1">
    <citation type="submission" date="2019-10" db="EMBL/GenBank/DDBJ databases">
        <title>Whole genome shotgun sequence of Acrocarpospora macrocephala NBRC 16266.</title>
        <authorList>
            <person name="Ichikawa N."/>
            <person name="Kimura A."/>
            <person name="Kitahashi Y."/>
            <person name="Komaki H."/>
            <person name="Oguchi A."/>
        </authorList>
    </citation>
    <scope>NUCLEOTIDE SEQUENCE [LARGE SCALE GENOMIC DNA]</scope>
    <source>
        <strain evidence="2 3">NBRC 16266</strain>
    </source>
</reference>
<dbReference type="AlphaFoldDB" id="A0A5M3WTE1"/>
<keyword evidence="3" id="KW-1185">Reference proteome</keyword>
<proteinExistence type="predicted"/>
<protein>
    <submittedName>
        <fullName evidence="2">Uncharacterized protein</fullName>
    </submittedName>
</protein>
<sequence>MRDLAHPAAEESAVRRGPTPGGGRARGSPLLPRLGELEDRTPGAEARPEQVVRITIGRVEVRAAPAAAPARQVERRQERRVMSLEEYLERRARGGGP</sequence>
<feature type="region of interest" description="Disordered" evidence="1">
    <location>
        <begin position="1"/>
        <end position="47"/>
    </location>
</feature>
<gene>
    <name evidence="2" type="ORF">Amac_055270</name>
</gene>
<feature type="compositionally biased region" description="Basic and acidic residues" evidence="1">
    <location>
        <begin position="35"/>
        <end position="47"/>
    </location>
</feature>
<organism evidence="2 3">
    <name type="scientific">Acrocarpospora macrocephala</name>
    <dbReference type="NCBI Taxonomy" id="150177"/>
    <lineage>
        <taxon>Bacteria</taxon>
        <taxon>Bacillati</taxon>
        <taxon>Actinomycetota</taxon>
        <taxon>Actinomycetes</taxon>
        <taxon>Streptosporangiales</taxon>
        <taxon>Streptosporangiaceae</taxon>
        <taxon>Acrocarpospora</taxon>
    </lineage>
</organism>
<evidence type="ECO:0000313" key="3">
    <source>
        <dbReference type="Proteomes" id="UP000331127"/>
    </source>
</evidence>
<dbReference type="EMBL" id="BLAE01000033">
    <property type="protein sequence ID" value="GES11930.1"/>
    <property type="molecule type" value="Genomic_DNA"/>
</dbReference>
<accession>A0A5M3WTE1</accession>
<name>A0A5M3WTE1_9ACTN</name>
<evidence type="ECO:0000313" key="2">
    <source>
        <dbReference type="EMBL" id="GES11930.1"/>
    </source>
</evidence>
<dbReference type="Proteomes" id="UP000331127">
    <property type="component" value="Unassembled WGS sequence"/>
</dbReference>
<evidence type="ECO:0000256" key="1">
    <source>
        <dbReference type="SAM" id="MobiDB-lite"/>
    </source>
</evidence>